<evidence type="ECO:0000256" key="1">
    <source>
        <dbReference type="SAM" id="MobiDB-lite"/>
    </source>
</evidence>
<dbReference type="Proteomes" id="UP001153069">
    <property type="component" value="Unassembled WGS sequence"/>
</dbReference>
<keyword evidence="3" id="KW-1185">Reference proteome</keyword>
<dbReference type="OrthoDB" id="10523790at2759"/>
<dbReference type="EMBL" id="CAICTM010001507">
    <property type="protein sequence ID" value="CAB9524219.1"/>
    <property type="molecule type" value="Genomic_DNA"/>
</dbReference>
<dbReference type="AlphaFoldDB" id="A0A9N8ESC7"/>
<evidence type="ECO:0000313" key="2">
    <source>
        <dbReference type="EMBL" id="CAB9524219.1"/>
    </source>
</evidence>
<reference evidence="2" key="1">
    <citation type="submission" date="2020-06" db="EMBL/GenBank/DDBJ databases">
        <authorList>
            <consortium name="Plant Systems Biology data submission"/>
        </authorList>
    </citation>
    <scope>NUCLEOTIDE SEQUENCE</scope>
    <source>
        <strain evidence="2">D6</strain>
    </source>
</reference>
<gene>
    <name evidence="2" type="ORF">SEMRO_1509_G278500.1</name>
</gene>
<proteinExistence type="predicted"/>
<organism evidence="2 3">
    <name type="scientific">Seminavis robusta</name>
    <dbReference type="NCBI Taxonomy" id="568900"/>
    <lineage>
        <taxon>Eukaryota</taxon>
        <taxon>Sar</taxon>
        <taxon>Stramenopiles</taxon>
        <taxon>Ochrophyta</taxon>
        <taxon>Bacillariophyta</taxon>
        <taxon>Bacillariophyceae</taxon>
        <taxon>Bacillariophycidae</taxon>
        <taxon>Naviculales</taxon>
        <taxon>Naviculaceae</taxon>
        <taxon>Seminavis</taxon>
    </lineage>
</organism>
<sequence>MPRFRISVDSRNHDETRHYLGNGQFCPPHLSNLHHHNKNLQDEHTFMNVSLNLLARIDEEFGAELKAIWAANKVTNQGPFQAPMTPCNARNQARISWFLNARQGGQRNFFPENESRPTRNAKMLQPKIRNIDWHLATTVQQVVSLSLDGTHSSDIRGGIATGTYQPPTPVHCQRTD</sequence>
<evidence type="ECO:0000313" key="3">
    <source>
        <dbReference type="Proteomes" id="UP001153069"/>
    </source>
</evidence>
<protein>
    <submittedName>
        <fullName evidence="2">Uncharacterized protein</fullName>
    </submittedName>
</protein>
<name>A0A9N8ESC7_9STRA</name>
<feature type="region of interest" description="Disordered" evidence="1">
    <location>
        <begin position="157"/>
        <end position="176"/>
    </location>
</feature>
<comment type="caution">
    <text evidence="2">The sequence shown here is derived from an EMBL/GenBank/DDBJ whole genome shotgun (WGS) entry which is preliminary data.</text>
</comment>
<accession>A0A9N8ESC7</accession>